<dbReference type="CDD" id="cd02509">
    <property type="entry name" value="GDP-M1P_Guanylyltransferase"/>
    <property type="match status" value="1"/>
</dbReference>
<evidence type="ECO:0000313" key="12">
    <source>
        <dbReference type="EMBL" id="SKA76803.1"/>
    </source>
</evidence>
<dbReference type="PANTHER" id="PTHR46390">
    <property type="entry name" value="MANNOSE-1-PHOSPHATE GUANYLYLTRANSFERASE"/>
    <property type="match status" value="1"/>
</dbReference>
<dbReference type="InterPro" id="IPR014710">
    <property type="entry name" value="RmlC-like_jellyroll"/>
</dbReference>
<gene>
    <name evidence="12" type="ORF">SAMN02745704_00877</name>
</gene>
<keyword evidence="6" id="KW-0342">GTP-binding</keyword>
<dbReference type="STRING" id="1121449.SAMN02745704_00877"/>
<dbReference type="InterPro" id="IPR054566">
    <property type="entry name" value="ManC/GMP-like_b-helix"/>
</dbReference>
<dbReference type="Gene3D" id="2.60.120.10">
    <property type="entry name" value="Jelly Rolls"/>
    <property type="match status" value="1"/>
</dbReference>
<dbReference type="SUPFAM" id="SSF51182">
    <property type="entry name" value="RmlC-like cupins"/>
    <property type="match status" value="1"/>
</dbReference>
<dbReference type="PANTHER" id="PTHR46390:SF1">
    <property type="entry name" value="MANNOSE-1-PHOSPHATE GUANYLYLTRANSFERASE"/>
    <property type="match status" value="1"/>
</dbReference>
<evidence type="ECO:0000256" key="4">
    <source>
        <dbReference type="ARBA" id="ARBA00022695"/>
    </source>
</evidence>
<evidence type="ECO:0000259" key="9">
    <source>
        <dbReference type="Pfam" id="PF00483"/>
    </source>
</evidence>
<keyword evidence="4 12" id="KW-0548">Nucleotidyltransferase</keyword>
<dbReference type="Gene3D" id="3.90.550.10">
    <property type="entry name" value="Spore Coat Polysaccharide Biosynthesis Protein SpsA, Chain A"/>
    <property type="match status" value="1"/>
</dbReference>
<dbReference type="CDD" id="cd02213">
    <property type="entry name" value="cupin_PMI_typeII_C"/>
    <property type="match status" value="1"/>
</dbReference>
<keyword evidence="3 12" id="KW-0808">Transferase</keyword>
<name>A0A1T4WHK3_9BACT</name>
<evidence type="ECO:0000259" key="10">
    <source>
        <dbReference type="Pfam" id="PF01050"/>
    </source>
</evidence>
<evidence type="ECO:0000256" key="7">
    <source>
        <dbReference type="ARBA" id="ARBA00047343"/>
    </source>
</evidence>
<protein>
    <recommendedName>
        <fullName evidence="2">mannose-1-phosphate guanylyltransferase</fullName>
        <ecNumber evidence="2">2.7.7.13</ecNumber>
    </recommendedName>
</protein>
<evidence type="ECO:0000256" key="1">
    <source>
        <dbReference type="ARBA" id="ARBA00006115"/>
    </source>
</evidence>
<dbReference type="RefSeq" id="WP_078716461.1">
    <property type="nucleotide sequence ID" value="NZ_FUYC01000003.1"/>
</dbReference>
<accession>A0A1T4WHK3</accession>
<sequence length="465" mass="52257">MIQPVILSGGKGSRLWPLSREQHPKQFLNVRGNGTLFQQTVRRIGIIPDVSSTMVLCNNDHRFLVAEQLRELNHHARIVLEPTARDTAPALCVAALLCREEDPVLLILPADHVISNDPQFAEAVAKAAPLAQDGDLVTLGVRPGHAEPNFGYLRAGAPVGDGFQVDKFTEKPDQQTAQALLSDPKYFWNSGIFLTKASTLYQELQRFEPEIVHCCDQAVAGQYNDLDFIRLDREAFSRCPAKSIDYAVMERTERCRMVPLDAEWSDLGSWSAMRHSAQDKDAAGNVLRGDVLAQDCTNCYLHSQKRLLAAVGLQDIIAVETPDAILVGHKDKMQHVRDITQQLKTQHRTEALAHTTEYRPWGGFECIATEHRFQVKRIQVKPGHILSLQMHHHRAEHWIIVKGTAKVRIGDNDFLLTEDQSTYIPIGQVHRLENPGKVPLELIEIQTGSYLGEDDIVRFEDVYGR</sequence>
<feature type="domain" description="Nucleotidyl transferase" evidence="9">
    <location>
        <begin position="4"/>
        <end position="277"/>
    </location>
</feature>
<dbReference type="InterPro" id="IPR006375">
    <property type="entry name" value="Man1P_GuaTrfase/Man6P_Isoase"/>
</dbReference>
<evidence type="ECO:0000256" key="5">
    <source>
        <dbReference type="ARBA" id="ARBA00022741"/>
    </source>
</evidence>
<evidence type="ECO:0000313" key="13">
    <source>
        <dbReference type="Proteomes" id="UP000190027"/>
    </source>
</evidence>
<dbReference type="InterPro" id="IPR051161">
    <property type="entry name" value="Mannose-6P_isomerase_type2"/>
</dbReference>
<dbReference type="SUPFAM" id="SSF53448">
    <property type="entry name" value="Nucleotide-diphospho-sugar transferases"/>
    <property type="match status" value="1"/>
</dbReference>
<reference evidence="12 13" key="1">
    <citation type="submission" date="2017-02" db="EMBL/GenBank/DDBJ databases">
        <authorList>
            <person name="Peterson S.W."/>
        </authorList>
    </citation>
    <scope>NUCLEOTIDE SEQUENCE [LARGE SCALE GENOMIC DNA]</scope>
    <source>
        <strain evidence="12 13">DSM 16080</strain>
    </source>
</reference>
<dbReference type="GO" id="GO:0004475">
    <property type="term" value="F:mannose-1-phosphate guanylyltransferase (GTP) activity"/>
    <property type="evidence" value="ECO:0007669"/>
    <property type="project" value="UniProtKB-EC"/>
</dbReference>
<dbReference type="GO" id="GO:0000271">
    <property type="term" value="P:polysaccharide biosynthetic process"/>
    <property type="evidence" value="ECO:0007669"/>
    <property type="project" value="InterPro"/>
</dbReference>
<comment type="catalytic activity">
    <reaction evidence="7">
        <text>alpha-D-mannose 1-phosphate + GTP + H(+) = GDP-alpha-D-mannose + diphosphate</text>
        <dbReference type="Rhea" id="RHEA:15229"/>
        <dbReference type="ChEBI" id="CHEBI:15378"/>
        <dbReference type="ChEBI" id="CHEBI:33019"/>
        <dbReference type="ChEBI" id="CHEBI:37565"/>
        <dbReference type="ChEBI" id="CHEBI:57527"/>
        <dbReference type="ChEBI" id="CHEBI:58409"/>
        <dbReference type="EC" id="2.7.7.13"/>
    </reaction>
</comment>
<evidence type="ECO:0000256" key="2">
    <source>
        <dbReference type="ARBA" id="ARBA00012387"/>
    </source>
</evidence>
<dbReference type="InterPro" id="IPR011051">
    <property type="entry name" value="RmlC_Cupin_sf"/>
</dbReference>
<dbReference type="Pfam" id="PF22640">
    <property type="entry name" value="ManC_GMP_beta-helix"/>
    <property type="match status" value="1"/>
</dbReference>
<proteinExistence type="inferred from homology"/>
<evidence type="ECO:0000259" key="11">
    <source>
        <dbReference type="Pfam" id="PF22640"/>
    </source>
</evidence>
<feature type="domain" description="Mannose-6-phosphate isomerase type II C-terminal" evidence="10">
    <location>
        <begin position="347"/>
        <end position="461"/>
    </location>
</feature>
<dbReference type="InterPro" id="IPR029044">
    <property type="entry name" value="Nucleotide-diphossugar_trans"/>
</dbReference>
<evidence type="ECO:0000256" key="8">
    <source>
        <dbReference type="RuleBase" id="RU004190"/>
    </source>
</evidence>
<keyword evidence="13" id="KW-1185">Reference proteome</keyword>
<dbReference type="InterPro" id="IPR001538">
    <property type="entry name" value="Man6P_isomerase-2_C"/>
</dbReference>
<dbReference type="GO" id="GO:0005525">
    <property type="term" value="F:GTP binding"/>
    <property type="evidence" value="ECO:0007669"/>
    <property type="project" value="UniProtKB-KW"/>
</dbReference>
<dbReference type="EMBL" id="FUYC01000003">
    <property type="protein sequence ID" value="SKA76803.1"/>
    <property type="molecule type" value="Genomic_DNA"/>
</dbReference>
<dbReference type="OrthoDB" id="9806359at2"/>
<dbReference type="FunFam" id="3.90.550.10:FF:000046">
    <property type="entry name" value="Mannose-1-phosphate guanylyltransferase (GDP)"/>
    <property type="match status" value="1"/>
</dbReference>
<dbReference type="Pfam" id="PF01050">
    <property type="entry name" value="MannoseP_isomer"/>
    <property type="match status" value="1"/>
</dbReference>
<feature type="domain" description="MannoseP isomerase/GMP-like beta-helix" evidence="11">
    <location>
        <begin position="291"/>
        <end position="343"/>
    </location>
</feature>
<dbReference type="InterPro" id="IPR005835">
    <property type="entry name" value="NTP_transferase_dom"/>
</dbReference>
<evidence type="ECO:0000256" key="6">
    <source>
        <dbReference type="ARBA" id="ARBA00023134"/>
    </source>
</evidence>
<dbReference type="Proteomes" id="UP000190027">
    <property type="component" value="Unassembled WGS sequence"/>
</dbReference>
<dbReference type="NCBIfam" id="TIGR01479">
    <property type="entry name" value="GMP_PMI"/>
    <property type="match status" value="1"/>
</dbReference>
<dbReference type="EC" id="2.7.7.13" evidence="2"/>
<organism evidence="12 13">
    <name type="scientific">Paucidesulfovibrio gracilis DSM 16080</name>
    <dbReference type="NCBI Taxonomy" id="1121449"/>
    <lineage>
        <taxon>Bacteria</taxon>
        <taxon>Pseudomonadati</taxon>
        <taxon>Thermodesulfobacteriota</taxon>
        <taxon>Desulfovibrionia</taxon>
        <taxon>Desulfovibrionales</taxon>
        <taxon>Desulfovibrionaceae</taxon>
        <taxon>Paucidesulfovibrio</taxon>
    </lineage>
</organism>
<dbReference type="InterPro" id="IPR049577">
    <property type="entry name" value="GMPP_N"/>
</dbReference>
<comment type="similarity">
    <text evidence="1 8">Belongs to the mannose-6-phosphate isomerase type 2 family.</text>
</comment>
<dbReference type="AlphaFoldDB" id="A0A1T4WHK3"/>
<dbReference type="Pfam" id="PF00483">
    <property type="entry name" value="NTP_transferase"/>
    <property type="match status" value="1"/>
</dbReference>
<dbReference type="FunFam" id="2.60.120.10:FF:000032">
    <property type="entry name" value="Mannose-1-phosphate guanylyltransferase/mannose-6-phosphate isomerase"/>
    <property type="match status" value="1"/>
</dbReference>
<keyword evidence="5" id="KW-0547">Nucleotide-binding</keyword>
<dbReference type="GO" id="GO:0009298">
    <property type="term" value="P:GDP-mannose biosynthetic process"/>
    <property type="evidence" value="ECO:0007669"/>
    <property type="project" value="TreeGrafter"/>
</dbReference>
<evidence type="ECO:0000256" key="3">
    <source>
        <dbReference type="ARBA" id="ARBA00022679"/>
    </source>
</evidence>